<dbReference type="Pfam" id="PF03781">
    <property type="entry name" value="FGE-sulfatase"/>
    <property type="match status" value="1"/>
</dbReference>
<dbReference type="InterPro" id="IPR005532">
    <property type="entry name" value="SUMF_dom"/>
</dbReference>
<dbReference type="PANTHER" id="PTHR23150">
    <property type="entry name" value="SULFATASE MODIFYING FACTOR 1, 2"/>
    <property type="match status" value="1"/>
</dbReference>
<feature type="domain" description="Sulfatase-modifying factor enzyme-like" evidence="2">
    <location>
        <begin position="61"/>
        <end position="354"/>
    </location>
</feature>
<dbReference type="InterPro" id="IPR016187">
    <property type="entry name" value="CTDL_fold"/>
</dbReference>
<dbReference type="PANTHER" id="PTHR23150:SF19">
    <property type="entry name" value="FORMYLGLYCINE-GENERATING ENZYME"/>
    <property type="match status" value="1"/>
</dbReference>
<dbReference type="RefSeq" id="WP_130143342.1">
    <property type="nucleotide sequence ID" value="NZ_SGIT01000005.1"/>
</dbReference>
<keyword evidence="1" id="KW-0732">Signal</keyword>
<evidence type="ECO:0000259" key="2">
    <source>
        <dbReference type="Pfam" id="PF03781"/>
    </source>
</evidence>
<proteinExistence type="predicted"/>
<dbReference type="SUPFAM" id="SSF56436">
    <property type="entry name" value="C-type lectin-like"/>
    <property type="match status" value="1"/>
</dbReference>
<reference evidence="3 4" key="1">
    <citation type="submission" date="2019-02" db="EMBL/GenBank/DDBJ databases">
        <authorList>
            <person name="Li Y."/>
        </authorList>
    </citation>
    <scope>NUCLEOTIDE SEQUENCE [LARGE SCALE GENOMIC DNA]</scope>
    <source>
        <strain evidence="3 4">30C10-4-7</strain>
    </source>
</reference>
<dbReference type="EMBL" id="SGIT01000005">
    <property type="protein sequence ID" value="RZF58242.1"/>
    <property type="molecule type" value="Genomic_DNA"/>
</dbReference>
<name>A0A4Q6XLM2_9SPHI</name>
<evidence type="ECO:0000313" key="3">
    <source>
        <dbReference type="EMBL" id="RZF58242.1"/>
    </source>
</evidence>
<organism evidence="3 4">
    <name type="scientific">Sphingobacterium corticibacterium</name>
    <dbReference type="NCBI Taxonomy" id="2484746"/>
    <lineage>
        <taxon>Bacteria</taxon>
        <taxon>Pseudomonadati</taxon>
        <taxon>Bacteroidota</taxon>
        <taxon>Sphingobacteriia</taxon>
        <taxon>Sphingobacteriales</taxon>
        <taxon>Sphingobacteriaceae</taxon>
        <taxon>Sphingobacterium</taxon>
    </lineage>
</organism>
<accession>A0A4Q6XLM2</accession>
<feature type="chain" id="PRO_5020344760" evidence="1">
    <location>
        <begin position="22"/>
        <end position="356"/>
    </location>
</feature>
<evidence type="ECO:0000256" key="1">
    <source>
        <dbReference type="SAM" id="SignalP"/>
    </source>
</evidence>
<comment type="caution">
    <text evidence="3">The sequence shown here is derived from an EMBL/GenBank/DDBJ whole genome shotgun (WGS) entry which is preliminary data.</text>
</comment>
<sequence>MFSRFILLAALICMMACQSETKTGHNDTVGDSVALCHMGAIPSRFVQKIDSFSYAQGKDNMRMVRIEGGTFQMGSSNFDDAQPIHEVKVSSFYMDEHEVTNAQFKTFVEATGYVTVAEQPLDPREFPGVDPAMLVPGSAVFAVPREVQGLNNYMQWWQYIPGANWRHPEGPKSSIEDKGSHPVTQLAYQDAEAYAKWVGKRLPTEAEWEYAAKAGKHQDETYYWGSEKKEDGKWLANIYQGDFPTHNTKEDGYETTAPVKSFPPNAYGLYDMEGNVWEWCADFYRPDYYVNSPKANPKGPTDSYDPQEPGLVKRVQRGGSFLCNDQYCERYKAGSRGKGEINSPTNNVGFRCVKDI</sequence>
<evidence type="ECO:0000313" key="4">
    <source>
        <dbReference type="Proteomes" id="UP000292855"/>
    </source>
</evidence>
<dbReference type="Gene3D" id="3.90.1580.10">
    <property type="entry name" value="paralog of FGE (formylglycine-generating enzyme)"/>
    <property type="match status" value="1"/>
</dbReference>
<dbReference type="Proteomes" id="UP000292855">
    <property type="component" value="Unassembled WGS sequence"/>
</dbReference>
<dbReference type="InterPro" id="IPR051043">
    <property type="entry name" value="Sulfatase_Mod_Factor_Kinase"/>
</dbReference>
<dbReference type="GO" id="GO:0120147">
    <property type="term" value="F:formylglycine-generating oxidase activity"/>
    <property type="evidence" value="ECO:0007669"/>
    <property type="project" value="TreeGrafter"/>
</dbReference>
<gene>
    <name evidence="3" type="ORF">EWE74_19530</name>
</gene>
<dbReference type="AlphaFoldDB" id="A0A4Q6XLM2"/>
<dbReference type="OrthoDB" id="9773278at2"/>
<dbReference type="InterPro" id="IPR042095">
    <property type="entry name" value="SUMF_sf"/>
</dbReference>
<keyword evidence="4" id="KW-1185">Reference proteome</keyword>
<feature type="signal peptide" evidence="1">
    <location>
        <begin position="1"/>
        <end position="21"/>
    </location>
</feature>
<protein>
    <submittedName>
        <fullName evidence="3">Formylglycine-generating enzyme family protein</fullName>
    </submittedName>
</protein>